<dbReference type="AlphaFoldDB" id="A0A7X0PDM1"/>
<sequence>MASQLQSVREQLAQAQHQHQSLARASSEMSDVNQRNEVLLAQARLLLGKHSIAFDPRPLAVPRVERDGSFRVNTPDGRMTTMHTVDIRAEPDWLKGMLHVTAMVGDRRAGYAISEGAMFHGPNDLLAKHIGKLIAERLVIDLKRWSRR</sequence>
<evidence type="ECO:0000313" key="2">
    <source>
        <dbReference type="EMBL" id="MBB6559626.1"/>
    </source>
</evidence>
<keyword evidence="3" id="KW-1185">Reference proteome</keyword>
<evidence type="ECO:0000256" key="1">
    <source>
        <dbReference type="SAM" id="MobiDB-lite"/>
    </source>
</evidence>
<protein>
    <submittedName>
        <fullName evidence="2">Uncharacterized protein</fullName>
    </submittedName>
</protein>
<feature type="region of interest" description="Disordered" evidence="1">
    <location>
        <begin position="1"/>
        <end position="29"/>
    </location>
</feature>
<proteinExistence type="predicted"/>
<dbReference type="EMBL" id="JACHLK010000003">
    <property type="protein sequence ID" value="MBB6559626.1"/>
    <property type="molecule type" value="Genomic_DNA"/>
</dbReference>
<organism evidence="2 3">
    <name type="scientific">Acidovorax soli</name>
    <dbReference type="NCBI Taxonomy" id="592050"/>
    <lineage>
        <taxon>Bacteria</taxon>
        <taxon>Pseudomonadati</taxon>
        <taxon>Pseudomonadota</taxon>
        <taxon>Betaproteobacteria</taxon>
        <taxon>Burkholderiales</taxon>
        <taxon>Comamonadaceae</taxon>
        <taxon>Acidovorax</taxon>
    </lineage>
</organism>
<dbReference type="Proteomes" id="UP000575083">
    <property type="component" value="Unassembled WGS sequence"/>
</dbReference>
<evidence type="ECO:0000313" key="3">
    <source>
        <dbReference type="Proteomes" id="UP000575083"/>
    </source>
</evidence>
<comment type="caution">
    <text evidence="2">The sequence shown here is derived from an EMBL/GenBank/DDBJ whole genome shotgun (WGS) entry which is preliminary data.</text>
</comment>
<name>A0A7X0PDM1_9BURK</name>
<gene>
    <name evidence="2" type="ORF">HNP48_002293</name>
</gene>
<feature type="compositionally biased region" description="Low complexity" evidence="1">
    <location>
        <begin position="11"/>
        <end position="27"/>
    </location>
</feature>
<dbReference type="RefSeq" id="WP_184857016.1">
    <property type="nucleotide sequence ID" value="NZ_JACHLK010000003.1"/>
</dbReference>
<reference evidence="2 3" key="1">
    <citation type="submission" date="2020-08" db="EMBL/GenBank/DDBJ databases">
        <title>Functional genomics of gut bacteria from endangered species of beetles.</title>
        <authorList>
            <person name="Carlos-Shanley C."/>
        </authorList>
    </citation>
    <scope>NUCLEOTIDE SEQUENCE [LARGE SCALE GENOMIC DNA]</scope>
    <source>
        <strain evidence="2 3">S00198</strain>
    </source>
</reference>
<accession>A0A7X0PDM1</accession>